<evidence type="ECO:0008006" key="3">
    <source>
        <dbReference type="Google" id="ProtNLM"/>
    </source>
</evidence>
<dbReference type="OrthoDB" id="1663583at2"/>
<evidence type="ECO:0000313" key="1">
    <source>
        <dbReference type="EMBL" id="CUP63899.1"/>
    </source>
</evidence>
<evidence type="ECO:0000313" key="2">
    <source>
        <dbReference type="Proteomes" id="UP000095712"/>
    </source>
</evidence>
<dbReference type="EMBL" id="CZAW01000023">
    <property type="protein sequence ID" value="CUP63899.1"/>
    <property type="molecule type" value="Genomic_DNA"/>
</dbReference>
<dbReference type="RefSeq" id="WP_055151748.1">
    <property type="nucleotide sequence ID" value="NZ_CZAW01000023.1"/>
</dbReference>
<name>A0A174Q1C6_9FIRM</name>
<dbReference type="Pfam" id="PF12784">
    <property type="entry name" value="PDDEXK_2"/>
    <property type="match status" value="1"/>
</dbReference>
<gene>
    <name evidence="1" type="ORF">ERS852523_02287</name>
</gene>
<sequence>MERQTDIAQTIELAADRARYDECAKKLLTYKAVIAWILKSCTKEFSQYSVKFICDNCLNENVELSEHAVHQDQLNRDERLNGDKRLDGLNTEANAVKDQTVYYDIRFKATLPESKEPVQLIINLEIQLNDTPGYPLVTRGFYYCARMISEQYGTVFTDEHYEKIQKVYSIWICPDPAKKRKNGIFRYHTVEDSVRGNSFVKSEAYDLMEVVILNLGDADESSDLEILDLLNVLFSTTATPEEKKKRLNDEFDIAMTAEFESEVRDMCNLSKALVEQGIERGIEQGIGKGIEQKNLSLAKMMIEGNEPIDKIAKYTGYGIDRIKEIAEQMKTPVSV</sequence>
<organism evidence="1 2">
    <name type="scientific">Blautia wexlerae</name>
    <dbReference type="NCBI Taxonomy" id="418240"/>
    <lineage>
        <taxon>Bacteria</taxon>
        <taxon>Bacillati</taxon>
        <taxon>Bacillota</taxon>
        <taxon>Clostridia</taxon>
        <taxon>Lachnospirales</taxon>
        <taxon>Lachnospiraceae</taxon>
        <taxon>Blautia</taxon>
    </lineage>
</organism>
<dbReference type="AlphaFoldDB" id="A0A174Q1C6"/>
<proteinExistence type="predicted"/>
<protein>
    <recommendedName>
        <fullName evidence="3">PD-(D/E)XK nuclease family transposase</fullName>
    </recommendedName>
</protein>
<dbReference type="Proteomes" id="UP000095712">
    <property type="component" value="Unassembled WGS sequence"/>
</dbReference>
<accession>A0A174Q1C6</accession>
<reference evidence="1 2" key="1">
    <citation type="submission" date="2015-09" db="EMBL/GenBank/DDBJ databases">
        <authorList>
            <consortium name="Pathogen Informatics"/>
        </authorList>
    </citation>
    <scope>NUCLEOTIDE SEQUENCE [LARGE SCALE GENOMIC DNA]</scope>
    <source>
        <strain evidence="1 2">2789STDY5834911</strain>
    </source>
</reference>